<dbReference type="InterPro" id="IPR039935">
    <property type="entry name" value="YML079W-like"/>
</dbReference>
<dbReference type="InterPro" id="IPR009327">
    <property type="entry name" value="Cupin_DUF985"/>
</dbReference>
<evidence type="ECO:0000313" key="3">
    <source>
        <dbReference type="EMBL" id="CZT00753.1"/>
    </source>
</evidence>
<dbReference type="Gene3D" id="2.60.120.10">
    <property type="entry name" value="Jelly Rolls"/>
    <property type="match status" value="1"/>
</dbReference>
<keyword evidence="4" id="KW-1185">Reference proteome</keyword>
<dbReference type="InterPro" id="IPR011051">
    <property type="entry name" value="RmlC_Cupin_sf"/>
</dbReference>
<dbReference type="PANTHER" id="PTHR33387:SF3">
    <property type="entry name" value="DUF985 DOMAIN-CONTAINING PROTEIN"/>
    <property type="match status" value="1"/>
</dbReference>
<reference evidence="4" key="1">
    <citation type="submission" date="2016-03" db="EMBL/GenBank/DDBJ databases">
        <authorList>
            <person name="Guldener U."/>
        </authorList>
    </citation>
    <scope>NUCLEOTIDE SEQUENCE [LARGE SCALE GENOMIC DNA]</scope>
    <source>
        <strain evidence="4">04CH-RAC-A.6.1</strain>
    </source>
</reference>
<evidence type="ECO:0000313" key="4">
    <source>
        <dbReference type="Proteomes" id="UP000178912"/>
    </source>
</evidence>
<dbReference type="AlphaFoldDB" id="A0A1E1KRX1"/>
<dbReference type="EMBL" id="FJUX01000047">
    <property type="protein sequence ID" value="CZT00753.1"/>
    <property type="molecule type" value="Genomic_DNA"/>
</dbReference>
<dbReference type="SUPFAM" id="SSF51182">
    <property type="entry name" value="RmlC-like cupins"/>
    <property type="match status" value="1"/>
</dbReference>
<name>A0A1E1KRX1_9HELO</name>
<dbReference type="PANTHER" id="PTHR33387">
    <property type="entry name" value="RMLC-LIKE JELLY ROLL FOLD PROTEIN"/>
    <property type="match status" value="1"/>
</dbReference>
<accession>A0A1E1KRX1</accession>
<protein>
    <submittedName>
        <fullName evidence="3">Related to DUF985 domain protein</fullName>
    </submittedName>
</protein>
<dbReference type="Proteomes" id="UP000178912">
    <property type="component" value="Unassembled WGS sequence"/>
</dbReference>
<dbReference type="InterPro" id="IPR014710">
    <property type="entry name" value="RmlC-like_jellyroll"/>
</dbReference>
<organism evidence="3 4">
    <name type="scientific">Rhynchosporium agropyri</name>
    <dbReference type="NCBI Taxonomy" id="914238"/>
    <lineage>
        <taxon>Eukaryota</taxon>
        <taxon>Fungi</taxon>
        <taxon>Dikarya</taxon>
        <taxon>Ascomycota</taxon>
        <taxon>Pezizomycotina</taxon>
        <taxon>Leotiomycetes</taxon>
        <taxon>Helotiales</taxon>
        <taxon>Ploettnerulaceae</taxon>
        <taxon>Rhynchosporium</taxon>
    </lineage>
</organism>
<evidence type="ECO:0000256" key="1">
    <source>
        <dbReference type="SAM" id="MobiDB-lite"/>
    </source>
</evidence>
<proteinExistence type="predicted"/>
<dbReference type="OrthoDB" id="6614653at2759"/>
<evidence type="ECO:0000259" key="2">
    <source>
        <dbReference type="Pfam" id="PF06172"/>
    </source>
</evidence>
<feature type="domain" description="DUF985" evidence="2">
    <location>
        <begin position="8"/>
        <end position="145"/>
    </location>
</feature>
<feature type="region of interest" description="Disordered" evidence="1">
    <location>
        <begin position="1"/>
        <end position="56"/>
    </location>
</feature>
<dbReference type="Pfam" id="PF06172">
    <property type="entry name" value="Cupin_5"/>
    <property type="match status" value="1"/>
</dbReference>
<gene>
    <name evidence="3" type="ORF">RAG0_08665</name>
</gene>
<sequence length="158" mass="17160">MGDSSASYVRPLNLHPHIEGGNYVETDRSKHTIPSPLPSKPSSSTSGIVPHRPGFNPDLRSLSTTNFYLLTPSGPQGGFHRNAARTVHALHRGGGRYVIIHPDENASRGQYRVESFIVGNDVQNGERLQWVVEGGKFKASFLLPDCEGGREGESGLVD</sequence>